<dbReference type="EMBL" id="AP003680">
    <property type="status" value="NOT_ANNOTATED_CDS"/>
    <property type="molecule type" value="Genomic_DNA"/>
</dbReference>
<gene>
    <name evidence="1" type="primary">PAK1</name>
</gene>
<reference evidence="1" key="5">
    <citation type="submission" date="2025-09" db="UniProtKB">
        <authorList>
            <consortium name="Ensembl"/>
        </authorList>
    </citation>
    <scope>IDENTIFICATION</scope>
</reference>
<dbReference type="Ensembl" id="ENST00000527535.5">
    <property type="protein sequence ID" value="ENSP00000437261.1"/>
    <property type="gene ID" value="ENSG00000149269.10"/>
</dbReference>
<sequence>KSLLESMGCSQSLWPLSR</sequence>
<organism evidence="1 2">
    <name type="scientific">Homo sapiens</name>
    <name type="common">Human</name>
    <dbReference type="NCBI Taxonomy" id="9606"/>
    <lineage>
        <taxon>Eukaryota</taxon>
        <taxon>Metazoa</taxon>
        <taxon>Chordata</taxon>
        <taxon>Craniata</taxon>
        <taxon>Vertebrata</taxon>
        <taxon>Euteleostomi</taxon>
        <taxon>Mammalia</taxon>
        <taxon>Eutheria</taxon>
        <taxon>Euarchontoglires</taxon>
        <taxon>Primates</taxon>
        <taxon>Haplorrhini</taxon>
        <taxon>Catarrhini</taxon>
        <taxon>Hominidae</taxon>
        <taxon>Homo</taxon>
    </lineage>
</organism>
<feature type="non-terminal residue" evidence="1">
    <location>
        <position position="1"/>
    </location>
</feature>
<dbReference type="HOGENOM" id="CLU_3431619_0_0_1"/>
<reference evidence="1" key="4">
    <citation type="submission" date="2025-08" db="UniProtKB">
        <authorList>
            <consortium name="Ensembl"/>
        </authorList>
    </citation>
    <scope>IDENTIFICATION</scope>
</reference>
<dbReference type="ExpressionAtlas" id="H0YF55">
    <property type="expression patterns" value="baseline and differential"/>
</dbReference>
<keyword evidence="2" id="KW-1185">Reference proteome</keyword>
<dbReference type="EMBL" id="KC877443">
    <property type="status" value="NOT_ANNOTATED_CDS"/>
    <property type="molecule type" value="Genomic_DNA"/>
</dbReference>
<evidence type="ECO:0000313" key="2">
    <source>
        <dbReference type="Proteomes" id="UP000005640"/>
    </source>
</evidence>
<dbReference type="UCSC" id="uc058ftd.1">
    <property type="organism name" value="human"/>
</dbReference>
<accession>H0YF55</accession>
<dbReference type="EMBL" id="KC877442">
    <property type="status" value="NOT_ANNOTATED_CDS"/>
    <property type="molecule type" value="Genomic_DNA"/>
</dbReference>
<dbReference type="EMBL" id="AP000486">
    <property type="status" value="NOT_ANNOTATED_CDS"/>
    <property type="molecule type" value="Genomic_DNA"/>
</dbReference>
<name>H0YF55_HUMAN</name>
<reference evidence="1 2" key="3">
    <citation type="journal article" date="2006" name="Nature">
        <title>Human chromosome 11 DNA sequence and analysis including novel gene identification.</title>
        <authorList>
            <person name="Taylor T.D."/>
            <person name="Noguchi H."/>
            <person name="Totoki Y."/>
            <person name="Toyoda A."/>
            <person name="Kuroki Y."/>
            <person name="Dewar K."/>
            <person name="Lloyd C."/>
            <person name="Itoh T."/>
            <person name="Takeda T."/>
            <person name="Kim D.W."/>
            <person name="She X."/>
            <person name="Barlow K.F."/>
            <person name="Bloom T."/>
            <person name="Bruford E."/>
            <person name="Chang J.L."/>
            <person name="Cuomo C.A."/>
            <person name="Eichler E."/>
            <person name="FitzGerald M.G."/>
            <person name="Jaffe D.B."/>
            <person name="LaButti K."/>
            <person name="Nicol R."/>
            <person name="Park H.S."/>
            <person name="Seaman C."/>
            <person name="Sougnez C."/>
            <person name="Yang X."/>
            <person name="Zimmer A.R."/>
            <person name="Zody M.C."/>
            <person name="Birren B.W."/>
            <person name="Nusbaum C."/>
            <person name="Fujiyama A."/>
            <person name="Hattori M."/>
            <person name="Rogers J."/>
            <person name="Lander E.S."/>
            <person name="Sakaki Y."/>
        </authorList>
    </citation>
    <scope>NUCLEOTIDE SEQUENCE [LARGE SCALE GENOMIC DNA]</scope>
</reference>
<dbReference type="Proteomes" id="UP000005640">
    <property type="component" value="Chromosome 11"/>
</dbReference>
<protein>
    <submittedName>
        <fullName evidence="1">P21 (RAC1) activated kinase 1</fullName>
    </submittedName>
</protein>
<proteinExistence type="predicted"/>
<dbReference type="OpenTargets" id="ENSG00000149269"/>
<dbReference type="Bgee" id="ENSG00000149269">
    <property type="expression patterns" value="Expressed in middle temporal gyrus and 181 other cell types or tissues"/>
</dbReference>
<dbReference type="HGNC" id="HGNC:8590">
    <property type="gene designation" value="PAK1"/>
</dbReference>
<dbReference type="OrthoDB" id="2914378at2759"/>
<dbReference type="ChiTaRS" id="PAK1">
    <property type="organism name" value="human"/>
</dbReference>
<dbReference type="Ensembl" id="ENST00000527535.5">
    <property type="protein sequence ID" value="ENSP00000437261.1"/>
    <property type="gene ID" value="ENSG00000149269.11"/>
</dbReference>
<reference evidence="1 2" key="1">
    <citation type="journal article" date="2001" name="Nature">
        <title>Initial sequencing and analysis of the human genome.</title>
        <authorList>
            <consortium name="International Human Genome Sequencing Consortium"/>
            <person name="Lander E.S."/>
            <person name="Linton L.M."/>
            <person name="Birren B."/>
            <person name="Nusbaum C."/>
            <person name="Zody M.C."/>
            <person name="Baldwin J."/>
            <person name="Devon K."/>
            <person name="Dewar K."/>
            <person name="Doyle M."/>
            <person name="FitzHugh W."/>
            <person name="Funke R."/>
            <person name="Gage D."/>
            <person name="Harris K."/>
            <person name="Heaford A."/>
            <person name="Howland J."/>
            <person name="Kann L."/>
            <person name="Lehoczky J."/>
            <person name="LeVine R."/>
            <person name="McEwan P."/>
            <person name="McKernan K."/>
            <person name="Meldrim J."/>
            <person name="Mesirov J.P."/>
            <person name="Miranda C."/>
            <person name="Morris W."/>
            <person name="Naylor J."/>
            <person name="Raymond C."/>
            <person name="Rosetti M."/>
            <person name="Santos R."/>
            <person name="Sheridan A."/>
            <person name="Sougnez C."/>
            <person name="Stange-Thomann N."/>
            <person name="Stojanovic N."/>
            <person name="Subramanian A."/>
            <person name="Wyman D."/>
            <person name="Rogers J."/>
            <person name="Sulston J."/>
            <person name="Ainscough R."/>
            <person name="Beck S."/>
            <person name="Bentley D."/>
            <person name="Burton J."/>
            <person name="Clee C."/>
            <person name="Carter N."/>
            <person name="Coulson A."/>
            <person name="Deadman R."/>
            <person name="Deloukas P."/>
            <person name="Dunham A."/>
            <person name="Dunham I."/>
            <person name="Durbin R."/>
            <person name="French L."/>
            <person name="Grafham D."/>
            <person name="Gregory S."/>
            <person name="Hubbard T."/>
            <person name="Humphray S."/>
            <person name="Hunt A."/>
            <person name="Jones M."/>
            <person name="Lloyd C."/>
            <person name="McMurray A."/>
            <person name="Matthews L."/>
            <person name="Mercer S."/>
            <person name="Milne S."/>
            <person name="Mullikin J.C."/>
            <person name="Mungall A."/>
            <person name="Plumb R."/>
            <person name="Ross M."/>
            <person name="Shownkeen R."/>
            <person name="Sims S."/>
            <person name="Waterston R.H."/>
            <person name="Wilson R.K."/>
            <person name="Hillier L.W."/>
            <person name="McPherson J.D."/>
            <person name="Marra M.A."/>
            <person name="Mardis E.R."/>
            <person name="Fulton L.A."/>
            <person name="Chinwalla A.T."/>
            <person name="Pepin K.H."/>
            <person name="Gish W.R."/>
            <person name="Chissoe S.L."/>
            <person name="Wendl M.C."/>
            <person name="Delehaunty K.D."/>
            <person name="Miner T.L."/>
            <person name="Delehaunty A."/>
            <person name="Kramer J.B."/>
            <person name="Cook L.L."/>
            <person name="Fulton R.S."/>
            <person name="Johnson D.L."/>
            <person name="Minx P.J."/>
            <person name="Clifton S.W."/>
            <person name="Hawkins T."/>
            <person name="Branscomb E."/>
            <person name="Predki P."/>
            <person name="Richardson P."/>
            <person name="Wenning S."/>
            <person name="Slezak T."/>
            <person name="Doggett N."/>
            <person name="Cheng J.F."/>
            <person name="Olsen A."/>
            <person name="Lucas S."/>
            <person name="Elkin C."/>
            <person name="Uberbacher E."/>
            <person name="Frazier M."/>
            <person name="Gibbs R.A."/>
            <person name="Muzny D.M."/>
            <person name="Scherer S.E."/>
            <person name="Bouck J.B."/>
            <person name="Sodergren E.J."/>
            <person name="Worley K.C."/>
            <person name="Rives C.M."/>
            <person name="Gorrell J.H."/>
            <person name="Metzker M.L."/>
            <person name="Naylor S.L."/>
            <person name="Kucherlapati R.S."/>
            <person name="Nelson D.L."/>
            <person name="Weinstock G.M."/>
            <person name="Sakaki Y."/>
            <person name="Fujiyama A."/>
            <person name="Hattori M."/>
            <person name="Yada T."/>
            <person name="Toyoda A."/>
            <person name="Itoh T."/>
            <person name="Kawagoe C."/>
            <person name="Watanabe H."/>
            <person name="Totoki Y."/>
            <person name="Taylor T."/>
            <person name="Weissenbach J."/>
            <person name="Heilig R."/>
            <person name="Saurin W."/>
            <person name="Artiguenave F."/>
            <person name="Brottier P."/>
            <person name="Bruls T."/>
            <person name="Pelletier E."/>
            <person name="Robert C."/>
            <person name="Wincker P."/>
            <person name="Smith D.R."/>
            <person name="Doucette-Stamm L."/>
            <person name="Rubenfield M."/>
            <person name="Weinstock K."/>
            <person name="Lee H.M."/>
            <person name="Dubois J."/>
            <person name="Rosenthal A."/>
            <person name="Platzer M."/>
            <person name="Nyakatura G."/>
            <person name="Taudien S."/>
            <person name="Rump A."/>
            <person name="Yang H."/>
            <person name="Yu J."/>
            <person name="Wang J."/>
            <person name="Huang G."/>
            <person name="Gu J."/>
            <person name="Hood L."/>
            <person name="Rowen L."/>
            <person name="Madan A."/>
            <person name="Qin S."/>
            <person name="Davis R.W."/>
            <person name="Federspiel N.A."/>
            <person name="Abola A.P."/>
            <person name="Proctor M.J."/>
            <person name="Myers R.M."/>
            <person name="Schmutz J."/>
            <person name="Dickson M."/>
            <person name="Grimwood J."/>
            <person name="Cox D.R."/>
            <person name="Olson M.V."/>
            <person name="Kaul R."/>
            <person name="Raymond C."/>
            <person name="Shimizu N."/>
            <person name="Kawasaki K."/>
            <person name="Minoshima S."/>
            <person name="Evans G.A."/>
            <person name="Athanasiou M."/>
            <person name="Schultz R."/>
            <person name="Roe B.A."/>
            <person name="Chen F."/>
            <person name="Pan H."/>
            <person name="Ramser J."/>
            <person name="Lehrach H."/>
            <person name="Reinhardt R."/>
            <person name="McCombie W.R."/>
            <person name="de la Bastide M."/>
            <person name="Dedhia N."/>
            <person name="Blocker H."/>
            <person name="Hornischer K."/>
            <person name="Nordsiek G."/>
            <person name="Agarwala R."/>
            <person name="Aravind L."/>
            <person name="Bailey J.A."/>
            <person name="Bateman A."/>
            <person name="Batzoglou S."/>
            <person name="Birney E."/>
            <person name="Bork P."/>
            <person name="Brown D.G."/>
            <person name="Burge C.B."/>
            <person name="Cerutti L."/>
            <person name="Chen H.C."/>
            <person name="Church D."/>
            <person name="Clamp M."/>
            <person name="Copley R.R."/>
            <person name="Doerks T."/>
            <person name="Eddy S.R."/>
            <person name="Eichler E.E."/>
            <person name="Furey T.S."/>
            <person name="Galagan J."/>
            <person name="Gilbert J.G."/>
            <person name="Harmon C."/>
            <person name="Hayashizaki Y."/>
            <person name="Haussler D."/>
            <person name="Hermjakob H."/>
            <person name="Hokamp K."/>
            <person name="Jang W."/>
            <person name="Johnson L.S."/>
            <person name="Jones T.A."/>
            <person name="Kasif S."/>
            <person name="Kaspryzk A."/>
            <person name="Kennedy S."/>
            <person name="Kent W.J."/>
            <person name="Kitts P."/>
            <person name="Koonin E.V."/>
            <person name="Korf I."/>
            <person name="Kulp D."/>
            <person name="Lancet D."/>
            <person name="Lowe T.M."/>
            <person name="McLysaght A."/>
            <person name="Mikkelsen T."/>
            <person name="Moran J.V."/>
            <person name="Mulder N."/>
            <person name="Pollara V.J."/>
            <person name="Ponting C.P."/>
            <person name="Schuler G."/>
            <person name="Schultz J."/>
            <person name="Slater G."/>
            <person name="Smit A.F."/>
            <person name="Stupka E."/>
            <person name="Szustakowski J."/>
            <person name="Thierry-Mieg D."/>
            <person name="Thierry-Mieg J."/>
            <person name="Wagner L."/>
            <person name="Wallis J."/>
            <person name="Wheeler R."/>
            <person name="Williams A."/>
            <person name="Wolf Y.I."/>
            <person name="Wolfe K.H."/>
            <person name="Yang S.P."/>
            <person name="Yeh R.F."/>
            <person name="Collins F."/>
            <person name="Guyer M.S."/>
            <person name="Peterson J."/>
            <person name="Felsenfeld A."/>
            <person name="Wetterstrand K.A."/>
            <person name="Patrinos A."/>
            <person name="Morgan M.J."/>
            <person name="de Jong P."/>
            <person name="Catanese J.J."/>
            <person name="Osoegawa K."/>
            <person name="Shizuya H."/>
            <person name="Choi S."/>
            <person name="Chen Y.J."/>
        </authorList>
    </citation>
    <scope>NUCLEOTIDE SEQUENCE [LARGE SCALE GENOMIC DNA]</scope>
</reference>
<evidence type="ECO:0000313" key="1">
    <source>
        <dbReference type="Ensembl" id="ENSP00000437261.1"/>
    </source>
</evidence>
<dbReference type="GeneTree" id="ENSGT00950000182988"/>
<dbReference type="EMBL" id="KC877441">
    <property type="status" value="NOT_ANNOTATED_CDS"/>
    <property type="molecule type" value="Genomic_DNA"/>
</dbReference>
<reference evidence="1 2" key="2">
    <citation type="journal article" date="2004" name="Nature">
        <title>Finishing the euchromatic sequence of the human genome.</title>
        <authorList>
            <consortium name="International Human Genome Sequencing Consortium"/>
        </authorList>
    </citation>
    <scope>NUCLEOTIDE SEQUENCE [LARGE SCALE GENOMIC DNA]</scope>
</reference>
<dbReference type="EMBL" id="KF455420">
    <property type="status" value="NOT_ANNOTATED_CDS"/>
    <property type="molecule type" value="Genomic_DNA"/>
</dbReference>
<dbReference type="AlphaFoldDB" id="H0YF55"/>
<dbReference type="VEuPathDB" id="HostDB:ENSG00000149269"/>